<dbReference type="InterPro" id="IPR024096">
    <property type="entry name" value="NO_sig/Golgi_transp_ligand-bd"/>
</dbReference>
<evidence type="ECO:0000313" key="8">
    <source>
        <dbReference type="EMBL" id="TWG79220.1"/>
    </source>
</evidence>
<dbReference type="Gene3D" id="3.30.1380.20">
    <property type="entry name" value="Trafficking protein particle complex subunit 3"/>
    <property type="match status" value="1"/>
</dbReference>
<dbReference type="PANTHER" id="PTHR32071">
    <property type="entry name" value="TRANSCRIPTIONAL REGULATORY PROTEIN"/>
    <property type="match status" value="1"/>
</dbReference>
<evidence type="ECO:0000256" key="4">
    <source>
        <dbReference type="ARBA" id="ARBA00023125"/>
    </source>
</evidence>
<dbReference type="PROSITE" id="PS00675">
    <property type="entry name" value="SIGMA54_INTERACT_1"/>
    <property type="match status" value="1"/>
</dbReference>
<dbReference type="Proteomes" id="UP000318141">
    <property type="component" value="Unassembled WGS sequence"/>
</dbReference>
<name>A0A562B2U9_9BURK</name>
<feature type="compositionally biased region" description="Low complexity" evidence="6">
    <location>
        <begin position="11"/>
        <end position="23"/>
    </location>
</feature>
<proteinExistence type="predicted"/>
<dbReference type="Pfam" id="PF25601">
    <property type="entry name" value="AAA_lid_14"/>
    <property type="match status" value="1"/>
</dbReference>
<dbReference type="InterPro" id="IPR025662">
    <property type="entry name" value="Sigma_54_int_dom_ATP-bd_1"/>
</dbReference>
<evidence type="ECO:0000256" key="2">
    <source>
        <dbReference type="ARBA" id="ARBA00022840"/>
    </source>
</evidence>
<dbReference type="EMBL" id="VLJN01000065">
    <property type="protein sequence ID" value="TWG79220.1"/>
    <property type="molecule type" value="Genomic_DNA"/>
</dbReference>
<keyword evidence="9" id="KW-1185">Reference proteome</keyword>
<reference evidence="8 9" key="1">
    <citation type="submission" date="2019-07" db="EMBL/GenBank/DDBJ databases">
        <title>Genome sequencing of lignin-degrading bacterial isolates.</title>
        <authorList>
            <person name="Gladden J."/>
        </authorList>
    </citation>
    <scope>NUCLEOTIDE SEQUENCE [LARGE SCALE GENOMIC DNA]</scope>
    <source>
        <strain evidence="8 9">J11</strain>
    </source>
</reference>
<keyword evidence="5" id="KW-0804">Transcription</keyword>
<keyword evidence="3" id="KW-0805">Transcription regulation</keyword>
<dbReference type="InterPro" id="IPR025943">
    <property type="entry name" value="Sigma_54_int_dom_ATP-bd_2"/>
</dbReference>
<evidence type="ECO:0000259" key="7">
    <source>
        <dbReference type="PROSITE" id="PS50045"/>
    </source>
</evidence>
<dbReference type="InterPro" id="IPR004096">
    <property type="entry name" value="V4R"/>
</dbReference>
<dbReference type="SUPFAM" id="SSF111126">
    <property type="entry name" value="Ligand-binding domain in the NO signalling and Golgi transport"/>
    <property type="match status" value="1"/>
</dbReference>
<evidence type="ECO:0000256" key="6">
    <source>
        <dbReference type="SAM" id="MobiDB-lite"/>
    </source>
</evidence>
<dbReference type="InterPro" id="IPR058031">
    <property type="entry name" value="AAA_lid_NorR"/>
</dbReference>
<dbReference type="Pfam" id="PF06505">
    <property type="entry name" value="XylR_N"/>
    <property type="match status" value="1"/>
</dbReference>
<comment type="caution">
    <text evidence="8">The sequence shown here is derived from an EMBL/GenBank/DDBJ whole genome shotgun (WGS) entry which is preliminary data.</text>
</comment>
<dbReference type="SUPFAM" id="SSF52540">
    <property type="entry name" value="P-loop containing nucleoside triphosphate hydrolases"/>
    <property type="match status" value="1"/>
</dbReference>
<evidence type="ECO:0000256" key="5">
    <source>
        <dbReference type="ARBA" id="ARBA00023163"/>
    </source>
</evidence>
<dbReference type="Gene3D" id="1.10.10.60">
    <property type="entry name" value="Homeodomain-like"/>
    <property type="match status" value="1"/>
</dbReference>
<dbReference type="InterPro" id="IPR002197">
    <property type="entry name" value="HTH_Fis"/>
</dbReference>
<dbReference type="CDD" id="cd00009">
    <property type="entry name" value="AAA"/>
    <property type="match status" value="1"/>
</dbReference>
<dbReference type="PROSITE" id="PS00688">
    <property type="entry name" value="SIGMA54_INTERACT_3"/>
    <property type="match status" value="1"/>
</dbReference>
<dbReference type="InterPro" id="IPR009057">
    <property type="entry name" value="Homeodomain-like_sf"/>
</dbReference>
<dbReference type="PRINTS" id="PR01590">
    <property type="entry name" value="HTHFIS"/>
</dbReference>
<dbReference type="InterPro" id="IPR027417">
    <property type="entry name" value="P-loop_NTPase"/>
</dbReference>
<dbReference type="InterPro" id="IPR010523">
    <property type="entry name" value="XylR_N"/>
</dbReference>
<evidence type="ECO:0000313" key="9">
    <source>
        <dbReference type="Proteomes" id="UP000318141"/>
    </source>
</evidence>
<dbReference type="Gene3D" id="3.40.50.300">
    <property type="entry name" value="P-loop containing nucleotide triphosphate hydrolases"/>
    <property type="match status" value="1"/>
</dbReference>
<organism evidence="8 9">
    <name type="scientific">Cupriavidus gilardii J11</name>
    <dbReference type="NCBI Taxonomy" id="936133"/>
    <lineage>
        <taxon>Bacteria</taxon>
        <taxon>Pseudomonadati</taxon>
        <taxon>Pseudomonadota</taxon>
        <taxon>Betaproteobacteria</taxon>
        <taxon>Burkholderiales</taxon>
        <taxon>Burkholderiaceae</taxon>
        <taxon>Cupriavidus</taxon>
    </lineage>
</organism>
<dbReference type="SMART" id="SM00382">
    <property type="entry name" value="AAA"/>
    <property type="match status" value="1"/>
</dbReference>
<dbReference type="AlphaFoldDB" id="A0A562B2U9"/>
<dbReference type="Gene3D" id="1.10.8.60">
    <property type="match status" value="1"/>
</dbReference>
<gene>
    <name evidence="8" type="ORF">L602_000700000360</name>
</gene>
<dbReference type="PANTHER" id="PTHR32071:SF117">
    <property type="entry name" value="PTS-DEPENDENT DIHYDROXYACETONE KINASE OPERON REGULATORY PROTEIN-RELATED"/>
    <property type="match status" value="1"/>
</dbReference>
<feature type="domain" description="Sigma-54 factor interaction" evidence="7">
    <location>
        <begin position="256"/>
        <end position="485"/>
    </location>
</feature>
<evidence type="ECO:0000256" key="3">
    <source>
        <dbReference type="ARBA" id="ARBA00023015"/>
    </source>
</evidence>
<dbReference type="PROSITE" id="PS00676">
    <property type="entry name" value="SIGMA54_INTERACT_2"/>
    <property type="match status" value="1"/>
</dbReference>
<keyword evidence="1" id="KW-0547">Nucleotide-binding</keyword>
<dbReference type="GO" id="GO:0005524">
    <property type="term" value="F:ATP binding"/>
    <property type="evidence" value="ECO:0007669"/>
    <property type="project" value="UniProtKB-KW"/>
</dbReference>
<dbReference type="InterPro" id="IPR003593">
    <property type="entry name" value="AAA+_ATPase"/>
</dbReference>
<evidence type="ECO:0000256" key="1">
    <source>
        <dbReference type="ARBA" id="ARBA00022741"/>
    </source>
</evidence>
<keyword evidence="2" id="KW-0067">ATP-binding</keyword>
<dbReference type="GO" id="GO:0043565">
    <property type="term" value="F:sequence-specific DNA binding"/>
    <property type="evidence" value="ECO:0007669"/>
    <property type="project" value="InterPro"/>
</dbReference>
<protein>
    <submittedName>
        <fullName evidence="8">Regulatory Fis family protein</fullName>
    </submittedName>
</protein>
<dbReference type="Pfam" id="PF02954">
    <property type="entry name" value="HTH_8"/>
    <property type="match status" value="1"/>
</dbReference>
<sequence length="598" mass="65405">MPRKLSHLTEGGPPTAGAAAHAPSDLNRKLRTEELHARLSFAASNGRIWLDDQRMILLHLSAFAMMRKELVLSLGMDKARDLLTRIGYSAGTQAARLAAKIRPNDSLMDAFTTGPAFHALQGLVSVETIRLDVDLEAGTYYCEQIWHDSSEDDAHMAEFGIGNEPMCWMQIGYASGYNSTFFGRPIVFREVQCQSMGNTYCRIIGKLASDWQAPEEDTRFFQPQSFVNPSLFAAAPAHPIDAASETREQDLSTRGLVGVSSSFISACYKLQQVASTNATVLMLGETGVGKERFAHMLHQISNRGKGPFVAVNCGAIPDNLLESELFGVERGAYTGATESRKGRFERAEGGTLFLDEIGTLNESGQVKLLRALQQKEIERVGDSRTRSIDVRVVAATNADLEALVREGRFRADLYYRLNIFPITIPPLRERRDDIPLLAQHFLAKFSRMHGKSCPGLGYKALSVLLNYDFPGNVRELENIIERAVILAGDGELLEVAHLCLNEKARTCADSIFAVDANGKVRVASDLAAPTPAFAGTDTIDTLAGQALDAALTLDALEDGILRAAVRRSKGNLSASARLLGISRAQLEYRLKRQGTAKT</sequence>
<dbReference type="SMART" id="SM00989">
    <property type="entry name" value="V4R"/>
    <property type="match status" value="1"/>
</dbReference>
<dbReference type="FunFam" id="3.40.50.300:FF:000006">
    <property type="entry name" value="DNA-binding transcriptional regulator NtrC"/>
    <property type="match status" value="1"/>
</dbReference>
<keyword evidence="4" id="KW-0238">DNA-binding</keyword>
<accession>A0A562B2U9</accession>
<dbReference type="Pfam" id="PF00158">
    <property type="entry name" value="Sigma54_activat"/>
    <property type="match status" value="1"/>
</dbReference>
<dbReference type="InterPro" id="IPR025944">
    <property type="entry name" value="Sigma_54_int_dom_CS"/>
</dbReference>
<dbReference type="InterPro" id="IPR002078">
    <property type="entry name" value="Sigma_54_int"/>
</dbReference>
<dbReference type="GO" id="GO:0006355">
    <property type="term" value="P:regulation of DNA-templated transcription"/>
    <property type="evidence" value="ECO:0007669"/>
    <property type="project" value="InterPro"/>
</dbReference>
<dbReference type="SUPFAM" id="SSF46689">
    <property type="entry name" value="Homeodomain-like"/>
    <property type="match status" value="1"/>
</dbReference>
<dbReference type="Pfam" id="PF02830">
    <property type="entry name" value="V4R"/>
    <property type="match status" value="1"/>
</dbReference>
<dbReference type="PROSITE" id="PS50045">
    <property type="entry name" value="SIGMA54_INTERACT_4"/>
    <property type="match status" value="1"/>
</dbReference>
<feature type="region of interest" description="Disordered" evidence="6">
    <location>
        <begin position="1"/>
        <end position="24"/>
    </location>
</feature>
<dbReference type="OrthoDB" id="9761705at2"/>